<evidence type="ECO:0000313" key="2">
    <source>
        <dbReference type="Proteomes" id="UP001415857"/>
    </source>
</evidence>
<sequence length="366" mass="41559">MALDSILNSRADEQRWVEQMSDILKKEVNNDLINIPAYIFQVPKTVSAVKPEAYAPQLIALGPYHHFRPDLYVMERHKLAAVKRAQTQFQDNLKFERIVDKLMELELNIRACYHKYLDLDGVTLAWMMAIDVSFLLDFLATFVDNKGIHTLSSSSSTSTDPSPFIFDSAGRRLAQDAILRDVMMLENQIPIFLLREMLAIRCSFSSDKVDEVFPAILVGFCKAISPLKLEDYPLHKVTKHVHLLDLLYFMILPRNEPGNSDAQSRIRIDERPGEVFLNLWGVASTQIGIINKIKEPVESIVGVISKLPGISNLVTKLSYGETTQNNGLKRKQRSSSGGHHGSFSVKPLQCWSQILPHYCCRQHQDH</sequence>
<keyword evidence="2" id="KW-1185">Reference proteome</keyword>
<comment type="caution">
    <text evidence="1">The sequence shown here is derived from an EMBL/GenBank/DDBJ whole genome shotgun (WGS) entry which is preliminary data.</text>
</comment>
<organism evidence="1 2">
    <name type="scientific">Liquidambar formosana</name>
    <name type="common">Formosan gum</name>
    <dbReference type="NCBI Taxonomy" id="63359"/>
    <lineage>
        <taxon>Eukaryota</taxon>
        <taxon>Viridiplantae</taxon>
        <taxon>Streptophyta</taxon>
        <taxon>Embryophyta</taxon>
        <taxon>Tracheophyta</taxon>
        <taxon>Spermatophyta</taxon>
        <taxon>Magnoliopsida</taxon>
        <taxon>eudicotyledons</taxon>
        <taxon>Gunneridae</taxon>
        <taxon>Pentapetalae</taxon>
        <taxon>Saxifragales</taxon>
        <taxon>Altingiaceae</taxon>
        <taxon>Liquidambar</taxon>
    </lineage>
</organism>
<dbReference type="EMBL" id="JBBPBK010000008">
    <property type="protein sequence ID" value="KAK9280004.1"/>
    <property type="molecule type" value="Genomic_DNA"/>
</dbReference>
<gene>
    <name evidence="1" type="ORF">L1049_013688</name>
</gene>
<dbReference type="InterPro" id="IPR004158">
    <property type="entry name" value="DUF247_pln"/>
</dbReference>
<dbReference type="PANTHER" id="PTHR31170:SF25">
    <property type="entry name" value="BNAA09G04570D PROTEIN"/>
    <property type="match status" value="1"/>
</dbReference>
<reference evidence="1 2" key="1">
    <citation type="journal article" date="2024" name="Plant J.">
        <title>Genome sequences and population genomics reveal climatic adaptation and genomic divergence between two closely related sweetgum species.</title>
        <authorList>
            <person name="Xu W.Q."/>
            <person name="Ren C.Q."/>
            <person name="Zhang X.Y."/>
            <person name="Comes H.P."/>
            <person name="Liu X.H."/>
            <person name="Li Y.G."/>
            <person name="Kettle C.J."/>
            <person name="Jalonen R."/>
            <person name="Gaisberger H."/>
            <person name="Ma Y.Z."/>
            <person name="Qiu Y.X."/>
        </authorList>
    </citation>
    <scope>NUCLEOTIDE SEQUENCE [LARGE SCALE GENOMIC DNA]</scope>
    <source>
        <strain evidence="1">Hangzhou</strain>
    </source>
</reference>
<dbReference type="AlphaFoldDB" id="A0AAP0RL57"/>
<proteinExistence type="predicted"/>
<dbReference type="PANTHER" id="PTHR31170">
    <property type="entry name" value="BNAC04G53230D PROTEIN"/>
    <property type="match status" value="1"/>
</dbReference>
<name>A0AAP0RL57_LIQFO</name>
<evidence type="ECO:0000313" key="1">
    <source>
        <dbReference type="EMBL" id="KAK9280004.1"/>
    </source>
</evidence>
<accession>A0AAP0RL57</accession>
<dbReference type="Proteomes" id="UP001415857">
    <property type="component" value="Unassembled WGS sequence"/>
</dbReference>
<protein>
    <submittedName>
        <fullName evidence="1">Uncharacterized protein</fullName>
    </submittedName>
</protein>
<dbReference type="Pfam" id="PF03140">
    <property type="entry name" value="DUF247"/>
    <property type="match status" value="1"/>
</dbReference>